<evidence type="ECO:0000313" key="2">
    <source>
        <dbReference type="EMBL" id="RQG94659.1"/>
    </source>
</evidence>
<name>A0A3N6P7Z2_NATCH</name>
<evidence type="ECO:0000256" key="1">
    <source>
        <dbReference type="SAM" id="MobiDB-lite"/>
    </source>
</evidence>
<dbReference type="InterPro" id="IPR057179">
    <property type="entry name" value="DUF7857"/>
</dbReference>
<feature type="compositionally biased region" description="Basic and acidic residues" evidence="1">
    <location>
        <begin position="93"/>
        <end position="123"/>
    </location>
</feature>
<proteinExistence type="predicted"/>
<dbReference type="AlphaFoldDB" id="A0A3N6P7Z2"/>
<dbReference type="EMBL" id="REGA01000008">
    <property type="protein sequence ID" value="RQG94659.1"/>
    <property type="molecule type" value="Genomic_DNA"/>
</dbReference>
<protein>
    <submittedName>
        <fullName evidence="2">Uncharacterized protein</fullName>
    </submittedName>
</protein>
<dbReference type="RefSeq" id="WP_124195730.1">
    <property type="nucleotide sequence ID" value="NZ_REGA01000008.1"/>
</dbReference>
<sequence>MVELETETDRHDGVTLVSGVVFNSRTTAQTVRLESRVDGPTWLPRRGWTTVPEWNGDCWEAVVGSNRRRGFGFATPAEPVARPVEIVAVNRSTADERRDPDAVLAELEDHQPTRDVARPPGDR</sequence>
<reference evidence="2 3" key="1">
    <citation type="submission" date="2018-10" db="EMBL/GenBank/DDBJ databases">
        <title>Natrarchaeobius chitinivorans gen. nov., sp. nov., and Natrarchaeobius haloalkaliphilus sp. nov., alkaliphilic, chitin-utilizing haloarchaea from hypersaline alkaline lakes.</title>
        <authorList>
            <person name="Sorokin D.Y."/>
            <person name="Elcheninov A.G."/>
            <person name="Kostrikina N.A."/>
            <person name="Bale N.J."/>
            <person name="Sinninghe Damste J.S."/>
            <person name="Khijniak T.V."/>
            <person name="Kublanov I.V."/>
            <person name="Toshchakov S.V."/>
        </authorList>
    </citation>
    <scope>NUCLEOTIDE SEQUENCE [LARGE SCALE GENOMIC DNA]</scope>
    <source>
        <strain evidence="2 3">AArcht4T</strain>
    </source>
</reference>
<evidence type="ECO:0000313" key="3">
    <source>
        <dbReference type="Proteomes" id="UP000282323"/>
    </source>
</evidence>
<dbReference type="Proteomes" id="UP000282323">
    <property type="component" value="Unassembled WGS sequence"/>
</dbReference>
<comment type="caution">
    <text evidence="2">The sequence shown here is derived from an EMBL/GenBank/DDBJ whole genome shotgun (WGS) entry which is preliminary data.</text>
</comment>
<dbReference type="OrthoDB" id="193731at2157"/>
<feature type="region of interest" description="Disordered" evidence="1">
    <location>
        <begin position="91"/>
        <end position="123"/>
    </location>
</feature>
<accession>A0A3N6P7Z2</accession>
<organism evidence="2 3">
    <name type="scientific">Natrarchaeobius chitinivorans</name>
    <dbReference type="NCBI Taxonomy" id="1679083"/>
    <lineage>
        <taxon>Archaea</taxon>
        <taxon>Methanobacteriati</taxon>
        <taxon>Methanobacteriota</taxon>
        <taxon>Stenosarchaea group</taxon>
        <taxon>Halobacteria</taxon>
        <taxon>Halobacteriales</taxon>
        <taxon>Natrialbaceae</taxon>
        <taxon>Natrarchaeobius</taxon>
    </lineage>
</organism>
<keyword evidence="3" id="KW-1185">Reference proteome</keyword>
<gene>
    <name evidence="2" type="ORF">EA473_11300</name>
</gene>
<dbReference type="Pfam" id="PF25256">
    <property type="entry name" value="DUF7857"/>
    <property type="match status" value="1"/>
</dbReference>